<dbReference type="InterPro" id="IPR001841">
    <property type="entry name" value="Znf_RING"/>
</dbReference>
<comment type="caution">
    <text evidence="10">The sequence shown here is derived from an EMBL/GenBank/DDBJ whole genome shotgun (WGS) entry which is preliminary data.</text>
</comment>
<feature type="compositionally biased region" description="Low complexity" evidence="7">
    <location>
        <begin position="445"/>
        <end position="455"/>
    </location>
</feature>
<evidence type="ECO:0000313" key="11">
    <source>
        <dbReference type="Proteomes" id="UP001497623"/>
    </source>
</evidence>
<dbReference type="InterPro" id="IPR000504">
    <property type="entry name" value="RRM_dom"/>
</dbReference>
<protein>
    <submittedName>
        <fullName evidence="10">Uncharacterized protein</fullName>
    </submittedName>
</protein>
<dbReference type="GO" id="GO:0008270">
    <property type="term" value="F:zinc ion binding"/>
    <property type="evidence" value="ECO:0007669"/>
    <property type="project" value="UniProtKB-KW"/>
</dbReference>
<dbReference type="Gene3D" id="3.30.70.330">
    <property type="match status" value="2"/>
</dbReference>
<dbReference type="PANTHER" id="PTHR48027">
    <property type="entry name" value="HETEROGENEOUS NUCLEAR RIBONUCLEOPROTEIN 87F-RELATED"/>
    <property type="match status" value="1"/>
</dbReference>
<feature type="compositionally biased region" description="Polar residues" evidence="7">
    <location>
        <begin position="303"/>
        <end position="313"/>
    </location>
</feature>
<proteinExistence type="predicted"/>
<keyword evidence="4 6" id="KW-0694">RNA-binding</keyword>
<feature type="domain" description="RRM" evidence="9">
    <location>
        <begin position="348"/>
        <end position="426"/>
    </location>
</feature>
<dbReference type="InterPro" id="IPR013083">
    <property type="entry name" value="Znf_RING/FYVE/PHD"/>
</dbReference>
<dbReference type="PROSITE" id="PS50089">
    <property type="entry name" value="ZF_RING_2"/>
    <property type="match status" value="1"/>
</dbReference>
<dbReference type="Proteomes" id="UP001497623">
    <property type="component" value="Unassembled WGS sequence"/>
</dbReference>
<reference evidence="10 11" key="1">
    <citation type="submission" date="2024-05" db="EMBL/GenBank/DDBJ databases">
        <authorList>
            <person name="Wallberg A."/>
        </authorList>
    </citation>
    <scope>NUCLEOTIDE SEQUENCE [LARGE SCALE GENOMIC DNA]</scope>
</reference>
<dbReference type="AlphaFoldDB" id="A0AAV2QJC2"/>
<dbReference type="SUPFAM" id="SSF57845">
    <property type="entry name" value="B-box zinc-binding domain"/>
    <property type="match status" value="1"/>
</dbReference>
<keyword evidence="2 5" id="KW-0863">Zinc-finger</keyword>
<feature type="region of interest" description="Disordered" evidence="7">
    <location>
        <begin position="429"/>
        <end position="479"/>
    </location>
</feature>
<evidence type="ECO:0000256" key="5">
    <source>
        <dbReference type="PROSITE-ProRule" id="PRU00175"/>
    </source>
</evidence>
<dbReference type="GO" id="GO:0003723">
    <property type="term" value="F:RNA binding"/>
    <property type="evidence" value="ECO:0007669"/>
    <property type="project" value="UniProtKB-UniRule"/>
</dbReference>
<feature type="compositionally biased region" description="Basic and acidic residues" evidence="7">
    <location>
        <begin position="314"/>
        <end position="326"/>
    </location>
</feature>
<dbReference type="EMBL" id="CAXKWB010006513">
    <property type="protein sequence ID" value="CAL4083125.1"/>
    <property type="molecule type" value="Genomic_DNA"/>
</dbReference>
<evidence type="ECO:0000256" key="6">
    <source>
        <dbReference type="PROSITE-ProRule" id="PRU00176"/>
    </source>
</evidence>
<dbReference type="SMART" id="SM00360">
    <property type="entry name" value="RRM"/>
    <property type="match status" value="2"/>
</dbReference>
<dbReference type="InterPro" id="IPR017907">
    <property type="entry name" value="Znf_RING_CS"/>
</dbReference>
<evidence type="ECO:0000256" key="4">
    <source>
        <dbReference type="ARBA" id="ARBA00022884"/>
    </source>
</evidence>
<keyword evidence="1" id="KW-0479">Metal-binding</keyword>
<dbReference type="InterPro" id="IPR012677">
    <property type="entry name" value="Nucleotide-bd_a/b_plait_sf"/>
</dbReference>
<feature type="region of interest" description="Disordered" evidence="7">
    <location>
        <begin position="558"/>
        <end position="589"/>
    </location>
</feature>
<evidence type="ECO:0000259" key="8">
    <source>
        <dbReference type="PROSITE" id="PS50089"/>
    </source>
</evidence>
<dbReference type="SUPFAM" id="SSF57850">
    <property type="entry name" value="RING/U-box"/>
    <property type="match status" value="1"/>
</dbReference>
<dbReference type="InterPro" id="IPR035979">
    <property type="entry name" value="RBD_domain_sf"/>
</dbReference>
<name>A0AAV2QJC2_MEGNR</name>
<keyword evidence="3" id="KW-0862">Zinc</keyword>
<feature type="domain" description="RING-type" evidence="8">
    <location>
        <begin position="2"/>
        <end position="43"/>
    </location>
</feature>
<evidence type="ECO:0000256" key="1">
    <source>
        <dbReference type="ARBA" id="ARBA00022723"/>
    </source>
</evidence>
<dbReference type="Gene3D" id="3.30.40.10">
    <property type="entry name" value="Zinc/RING finger domain, C3HC4 (zinc finger)"/>
    <property type="match status" value="1"/>
</dbReference>
<feature type="compositionally biased region" description="Basic residues" evidence="7">
    <location>
        <begin position="561"/>
        <end position="578"/>
    </location>
</feature>
<dbReference type="PROSITE" id="PS00518">
    <property type="entry name" value="ZF_RING_1"/>
    <property type="match status" value="1"/>
</dbReference>
<dbReference type="InterPro" id="IPR052462">
    <property type="entry name" value="SLIRP/GR-RBP-like"/>
</dbReference>
<dbReference type="SMART" id="SM00184">
    <property type="entry name" value="RING"/>
    <property type="match status" value="1"/>
</dbReference>
<feature type="region of interest" description="Disordered" evidence="7">
    <location>
        <begin position="297"/>
        <end position="340"/>
    </location>
</feature>
<dbReference type="Pfam" id="PF13639">
    <property type="entry name" value="zf-RING_2"/>
    <property type="match status" value="1"/>
</dbReference>
<organism evidence="10 11">
    <name type="scientific">Meganyctiphanes norvegica</name>
    <name type="common">Northern krill</name>
    <name type="synonym">Thysanopoda norvegica</name>
    <dbReference type="NCBI Taxonomy" id="48144"/>
    <lineage>
        <taxon>Eukaryota</taxon>
        <taxon>Metazoa</taxon>
        <taxon>Ecdysozoa</taxon>
        <taxon>Arthropoda</taxon>
        <taxon>Crustacea</taxon>
        <taxon>Multicrustacea</taxon>
        <taxon>Malacostraca</taxon>
        <taxon>Eumalacostraca</taxon>
        <taxon>Eucarida</taxon>
        <taxon>Euphausiacea</taxon>
        <taxon>Euphausiidae</taxon>
        <taxon>Meganyctiphanes</taxon>
    </lineage>
</organism>
<dbReference type="Pfam" id="PF00076">
    <property type="entry name" value="RRM_1"/>
    <property type="match status" value="2"/>
</dbReference>
<feature type="domain" description="RRM" evidence="9">
    <location>
        <begin position="485"/>
        <end position="563"/>
    </location>
</feature>
<evidence type="ECO:0000256" key="3">
    <source>
        <dbReference type="ARBA" id="ARBA00022833"/>
    </source>
</evidence>
<sequence>MVCFSRYDDEEHRPRSLPCGHSMCTECLDTAIRKQTRMCPKCRTVYSASNVKEIPVNYPLESVVELLSISKNTKGDEPPELLRIPKDTKENEFPECPEHQLQVSHRCSTHKAWVCQSCLAEDHSSKACKIITVNEELNIKKSIQIDQTKSPVNAFEKTCKKVEYTKKQCKKLMKECDKDIVKTEKAVQIFQENIQRKKNSRMQMDVNYASFCEKLGKLKSKRRVYDQAVTSLKTSETIKGVSQCSIEVRNETAKLQLLSHEIENESKLMMEAFQDNSNCRTGLPNFSITDGQVNFCLERKPSNKGNGNDTSNETNRKYGDPDHNNDNNDNNSTTVHDEMSRPDTSIANRLFIGGIKGQVEEHKLWEIFGQFGQVREVCIPINKETGHQKGFAYIEYGDSISADQAIFYKDHIRICGNKVGVNKAIKKHHQHDSYLPGRRGGCGGNENSNDINSNDGDGDHNDDNIDNNSTTLHDEMSRPDTSKANRLFIGGIKGQVEEHKLWEYFGRFGQVREVCIPINKKTGNQKGFAFIEYDDSISADQAIFYKDHIRICGNKVDVKKDSKKHHQHDSYSPRRRGGRGGSMDLRGGYGSGGNGNGYGRANATGSLGSLYRGNGGW</sequence>
<evidence type="ECO:0000256" key="7">
    <source>
        <dbReference type="SAM" id="MobiDB-lite"/>
    </source>
</evidence>
<gene>
    <name evidence="10" type="ORF">MNOR_LOCUS12088</name>
</gene>
<keyword evidence="11" id="KW-1185">Reference proteome</keyword>
<evidence type="ECO:0000259" key="9">
    <source>
        <dbReference type="PROSITE" id="PS50102"/>
    </source>
</evidence>
<evidence type="ECO:0000313" key="10">
    <source>
        <dbReference type="EMBL" id="CAL4083125.1"/>
    </source>
</evidence>
<evidence type="ECO:0000256" key="2">
    <source>
        <dbReference type="ARBA" id="ARBA00022771"/>
    </source>
</evidence>
<accession>A0AAV2QJC2</accession>
<dbReference type="PROSITE" id="PS50102">
    <property type="entry name" value="RRM"/>
    <property type="match status" value="2"/>
</dbReference>
<dbReference type="SUPFAM" id="SSF54928">
    <property type="entry name" value="RNA-binding domain, RBD"/>
    <property type="match status" value="2"/>
</dbReference>